<dbReference type="Gene3D" id="3.90.1300.10">
    <property type="entry name" value="Amidase signature (AS) domain"/>
    <property type="match status" value="1"/>
</dbReference>
<evidence type="ECO:0000313" key="4">
    <source>
        <dbReference type="EMBL" id="KAK8770491.1"/>
    </source>
</evidence>
<dbReference type="InterPro" id="IPR020556">
    <property type="entry name" value="Amidase_CS"/>
</dbReference>
<dbReference type="EMBL" id="JARKHS020021061">
    <property type="protein sequence ID" value="KAK8770491.1"/>
    <property type="molecule type" value="Genomic_DNA"/>
</dbReference>
<gene>
    <name evidence="4" type="ORF">V5799_013043</name>
</gene>
<dbReference type="PANTHER" id="PTHR43372:SF4">
    <property type="entry name" value="FATTY-ACID AMIDE HYDROLASE 2"/>
    <property type="match status" value="1"/>
</dbReference>
<dbReference type="InterPro" id="IPR023631">
    <property type="entry name" value="Amidase_dom"/>
</dbReference>
<comment type="similarity">
    <text evidence="1">Belongs to the amidase family.</text>
</comment>
<comment type="caution">
    <text evidence="4">The sequence shown here is derived from an EMBL/GenBank/DDBJ whole genome shotgun (WGS) entry which is preliminary data.</text>
</comment>
<proteinExistence type="inferred from homology"/>
<sequence length="493" mass="53193">MSQSVNWSKQRRKVNRNTLKTRPCIVFSSLQISSVDVVSAYIRRIREVQPIINAVVEARFEEALEDAEGADRLVASGSMSVHQLKQEKPLLGLPFTNKNSIAVKGLRQDAGSLLWRGHRAAEDAPSVALLRAAGAIPLALTNVPELCMWDDATNLLDGCTLNPYDTRRSPGGSSGGEASLLAAAGSLLGLGTDLGGSVRVPAMYCGVFGHKPTSGVVPNGGLLPDLGEGMGEYNCVGPLTRFSEDLPLMLSVLAGRASDDLRLCEPVNLGSLKLYFIDADGSQYFSRVASDVREAVRKVTRHMKEAHGIEPKRLDLPGMRYGLVTWFKACVAKDPTPMSELFRPGGFNTFFELLRLLVGAGRHTLATLAACKMAPLFSFSSGEKAKAHLDSVEDLRDCFEKILGDNGVLVMPGATNTAPYHNQDLLMYDSPSMTALFNVLQVPATACPVMMSSNGLPLAVQVVARRGNDHLCLAVAREIEKRFGGWVDPGRNV</sequence>
<dbReference type="PIRSF" id="PIRSF001221">
    <property type="entry name" value="Amidase_fungi"/>
    <property type="match status" value="1"/>
</dbReference>
<dbReference type="AlphaFoldDB" id="A0AAQ4E6Z4"/>
<keyword evidence="5" id="KW-1185">Reference proteome</keyword>
<dbReference type="SUPFAM" id="SSF75304">
    <property type="entry name" value="Amidase signature (AS) enzymes"/>
    <property type="match status" value="1"/>
</dbReference>
<dbReference type="InterPro" id="IPR036928">
    <property type="entry name" value="AS_sf"/>
</dbReference>
<protein>
    <recommendedName>
        <fullName evidence="3">Amidase domain-containing protein</fullName>
    </recommendedName>
</protein>
<name>A0AAQ4E6Z4_AMBAM</name>
<evidence type="ECO:0000259" key="3">
    <source>
        <dbReference type="Pfam" id="PF01425"/>
    </source>
</evidence>
<accession>A0AAQ4E6Z4</accession>
<feature type="domain" description="Amidase" evidence="3">
    <location>
        <begin position="36"/>
        <end position="473"/>
    </location>
</feature>
<dbReference type="InterPro" id="IPR052739">
    <property type="entry name" value="FAAH2"/>
</dbReference>
<dbReference type="PROSITE" id="PS00571">
    <property type="entry name" value="AMIDASES"/>
    <property type="match status" value="1"/>
</dbReference>
<dbReference type="GO" id="GO:0012505">
    <property type="term" value="C:endomembrane system"/>
    <property type="evidence" value="ECO:0007669"/>
    <property type="project" value="TreeGrafter"/>
</dbReference>
<dbReference type="Pfam" id="PF01425">
    <property type="entry name" value="Amidase"/>
    <property type="match status" value="1"/>
</dbReference>
<reference evidence="4 5" key="1">
    <citation type="journal article" date="2023" name="Arcadia Sci">
        <title>De novo assembly of a long-read Amblyomma americanum tick genome.</title>
        <authorList>
            <person name="Chou S."/>
            <person name="Poskanzer K.E."/>
            <person name="Rollins M."/>
            <person name="Thuy-Boun P.S."/>
        </authorList>
    </citation>
    <scope>NUCLEOTIDE SEQUENCE [LARGE SCALE GENOMIC DNA]</scope>
    <source>
        <strain evidence="4">F_SG_1</strain>
        <tissue evidence="4">Salivary glands</tissue>
    </source>
</reference>
<dbReference type="Proteomes" id="UP001321473">
    <property type="component" value="Unassembled WGS sequence"/>
</dbReference>
<evidence type="ECO:0000256" key="2">
    <source>
        <dbReference type="PIRSR" id="PIRSR001221-1"/>
    </source>
</evidence>
<dbReference type="PANTHER" id="PTHR43372">
    <property type="entry name" value="FATTY-ACID AMIDE HYDROLASE"/>
    <property type="match status" value="1"/>
</dbReference>
<organism evidence="4 5">
    <name type="scientific">Amblyomma americanum</name>
    <name type="common">Lone star tick</name>
    <dbReference type="NCBI Taxonomy" id="6943"/>
    <lineage>
        <taxon>Eukaryota</taxon>
        <taxon>Metazoa</taxon>
        <taxon>Ecdysozoa</taxon>
        <taxon>Arthropoda</taxon>
        <taxon>Chelicerata</taxon>
        <taxon>Arachnida</taxon>
        <taxon>Acari</taxon>
        <taxon>Parasitiformes</taxon>
        <taxon>Ixodida</taxon>
        <taxon>Ixodoidea</taxon>
        <taxon>Ixodidae</taxon>
        <taxon>Amblyomminae</taxon>
        <taxon>Amblyomma</taxon>
    </lineage>
</organism>
<evidence type="ECO:0000256" key="1">
    <source>
        <dbReference type="ARBA" id="ARBA00009199"/>
    </source>
</evidence>
<feature type="active site" description="Acyl-ester intermediate" evidence="2">
    <location>
        <position position="197"/>
    </location>
</feature>
<feature type="active site" description="Charge relay system" evidence="2">
    <location>
        <position position="98"/>
    </location>
</feature>
<feature type="active site" description="Charge relay system" evidence="2">
    <location>
        <position position="173"/>
    </location>
</feature>
<evidence type="ECO:0000313" key="5">
    <source>
        <dbReference type="Proteomes" id="UP001321473"/>
    </source>
</evidence>